<gene>
    <name evidence="13" type="ORF">ALC60_08020</name>
</gene>
<keyword evidence="8 11" id="KW-0472">Membrane</keyword>
<dbReference type="InterPro" id="IPR017907">
    <property type="entry name" value="Znf_RING_CS"/>
</dbReference>
<feature type="domain" description="RING-type" evidence="12">
    <location>
        <begin position="396"/>
        <end position="434"/>
    </location>
</feature>
<keyword evidence="7 11" id="KW-1133">Transmembrane helix</keyword>
<feature type="transmembrane region" description="Helical" evidence="11">
    <location>
        <begin position="233"/>
        <end position="260"/>
    </location>
</feature>
<accession>A0A151WYQ3</accession>
<dbReference type="CDD" id="cd16532">
    <property type="entry name" value="RING-HC_RNFT1-like"/>
    <property type="match status" value="1"/>
</dbReference>
<dbReference type="InterPro" id="IPR001841">
    <property type="entry name" value="Znf_RING"/>
</dbReference>
<evidence type="ECO:0000256" key="11">
    <source>
        <dbReference type="SAM" id="Phobius"/>
    </source>
</evidence>
<evidence type="ECO:0000256" key="2">
    <source>
        <dbReference type="ARBA" id="ARBA00022692"/>
    </source>
</evidence>
<evidence type="ECO:0000313" key="13">
    <source>
        <dbReference type="EMBL" id="KYQ52825.1"/>
    </source>
</evidence>
<name>A0A151WYQ3_9HYME</name>
<evidence type="ECO:0000313" key="14">
    <source>
        <dbReference type="Proteomes" id="UP000075809"/>
    </source>
</evidence>
<keyword evidence="14" id="KW-1185">Reference proteome</keyword>
<evidence type="ECO:0000256" key="9">
    <source>
        <dbReference type="PROSITE-ProRule" id="PRU00175"/>
    </source>
</evidence>
<sequence>MAENRPIEETTSGHCDPRMPLTSTSNENRQVQDSPSSTRYTLASISPGTAFNFGVRTAERSRIFAGNISSTIRPLIQAAPNLSLTSFLAIHGLRNQVHPVALPSDSFVINLEDPVNDTNSQDESVRNHHHHIVSTMPNNFSNNTHETANEVVETHNNNNASENTVNGNVQIGPEARAMLKQLQQYVPFITILLAKGLYDHRAGIITFVVLLVTFFHANNGLKREIAKQHNRSWSLLMLILCYITACIVFVVYTFNLYTLAPYAEPLTIWELLCYVTMMDFFLKLITIICKVLLTCLPVRLLAFQNRGKYYLMVEATSQLYRCVAPVQPWLYYLLETYHGQEKIVGIFFSIMYTMSKGNDLLSRLKLFRTATWKLFQNVSLGVSPSKEQLIASGGICAICHEEYTTPVRLHCKHIFCETCVSTWLDRERSCPLCRASITDDPIYRDGHTTHFIQLY</sequence>
<dbReference type="SMART" id="SM00184">
    <property type="entry name" value="RING"/>
    <property type="match status" value="1"/>
</dbReference>
<keyword evidence="6" id="KW-0862">Zinc</keyword>
<dbReference type="GO" id="GO:0061630">
    <property type="term" value="F:ubiquitin protein ligase activity"/>
    <property type="evidence" value="ECO:0007669"/>
    <property type="project" value="InterPro"/>
</dbReference>
<dbReference type="SUPFAM" id="SSF57850">
    <property type="entry name" value="RING/U-box"/>
    <property type="match status" value="1"/>
</dbReference>
<dbReference type="GO" id="GO:0016020">
    <property type="term" value="C:membrane"/>
    <property type="evidence" value="ECO:0007669"/>
    <property type="project" value="UniProtKB-SubCell"/>
</dbReference>
<protein>
    <submittedName>
        <fullName evidence="13">RING finger and transmembrane domain-containing protein 2</fullName>
    </submittedName>
</protein>
<evidence type="ECO:0000256" key="5">
    <source>
        <dbReference type="ARBA" id="ARBA00022786"/>
    </source>
</evidence>
<dbReference type="InterPro" id="IPR044235">
    <property type="entry name" value="RNFT1/2"/>
</dbReference>
<keyword evidence="4 9" id="KW-0863">Zinc-finger</keyword>
<keyword evidence="3" id="KW-0479">Metal-binding</keyword>
<keyword evidence="5" id="KW-0833">Ubl conjugation pathway</keyword>
<dbReference type="GO" id="GO:0008270">
    <property type="term" value="F:zinc ion binding"/>
    <property type="evidence" value="ECO:0007669"/>
    <property type="project" value="UniProtKB-KW"/>
</dbReference>
<dbReference type="OrthoDB" id="9049620at2759"/>
<organism evidence="13 14">
    <name type="scientific">Mycetomoellerius zeteki</name>
    <dbReference type="NCBI Taxonomy" id="64791"/>
    <lineage>
        <taxon>Eukaryota</taxon>
        <taxon>Metazoa</taxon>
        <taxon>Ecdysozoa</taxon>
        <taxon>Arthropoda</taxon>
        <taxon>Hexapoda</taxon>
        <taxon>Insecta</taxon>
        <taxon>Pterygota</taxon>
        <taxon>Neoptera</taxon>
        <taxon>Endopterygota</taxon>
        <taxon>Hymenoptera</taxon>
        <taxon>Apocrita</taxon>
        <taxon>Aculeata</taxon>
        <taxon>Formicoidea</taxon>
        <taxon>Formicidae</taxon>
        <taxon>Myrmicinae</taxon>
        <taxon>Mycetomoellerius</taxon>
    </lineage>
</organism>
<dbReference type="Gene3D" id="3.30.40.10">
    <property type="entry name" value="Zinc/RING finger domain, C3HC4 (zinc finger)"/>
    <property type="match status" value="1"/>
</dbReference>
<dbReference type="AlphaFoldDB" id="A0A151WYQ3"/>
<proteinExistence type="predicted"/>
<comment type="subcellular location">
    <subcellularLocation>
        <location evidence="1">Membrane</location>
        <topology evidence="1">Multi-pass membrane protein</topology>
    </subcellularLocation>
</comment>
<evidence type="ECO:0000256" key="10">
    <source>
        <dbReference type="SAM" id="MobiDB-lite"/>
    </source>
</evidence>
<dbReference type="GO" id="GO:1904294">
    <property type="term" value="P:positive regulation of ERAD pathway"/>
    <property type="evidence" value="ECO:0007669"/>
    <property type="project" value="InterPro"/>
</dbReference>
<dbReference type="PANTHER" id="PTHR15860">
    <property type="entry name" value="UNCHARACTERIZED RING FINGER-CONTAINING PROTEIN"/>
    <property type="match status" value="1"/>
</dbReference>
<keyword evidence="2 11" id="KW-0812">Transmembrane</keyword>
<dbReference type="Proteomes" id="UP000075809">
    <property type="component" value="Unassembled WGS sequence"/>
</dbReference>
<reference evidence="13 14" key="1">
    <citation type="submission" date="2015-09" db="EMBL/GenBank/DDBJ databases">
        <title>Trachymyrmex zeteki WGS genome.</title>
        <authorList>
            <person name="Nygaard S."/>
            <person name="Hu H."/>
            <person name="Boomsma J."/>
            <person name="Zhang G."/>
        </authorList>
    </citation>
    <scope>NUCLEOTIDE SEQUENCE [LARGE SCALE GENOMIC DNA]</scope>
    <source>
        <strain evidence="13">Tzet28-1</strain>
        <tissue evidence="13">Whole body</tissue>
    </source>
</reference>
<evidence type="ECO:0000256" key="3">
    <source>
        <dbReference type="ARBA" id="ARBA00022723"/>
    </source>
</evidence>
<feature type="compositionally biased region" description="Polar residues" evidence="10">
    <location>
        <begin position="21"/>
        <end position="40"/>
    </location>
</feature>
<feature type="transmembrane region" description="Helical" evidence="11">
    <location>
        <begin position="280"/>
        <end position="302"/>
    </location>
</feature>
<dbReference type="PROSITE" id="PS50089">
    <property type="entry name" value="ZF_RING_2"/>
    <property type="match status" value="1"/>
</dbReference>
<dbReference type="KEGG" id="mzt:108724846"/>
<evidence type="ECO:0000256" key="6">
    <source>
        <dbReference type="ARBA" id="ARBA00022833"/>
    </source>
</evidence>
<dbReference type="EMBL" id="KQ982651">
    <property type="protein sequence ID" value="KYQ52825.1"/>
    <property type="molecule type" value="Genomic_DNA"/>
</dbReference>
<dbReference type="PANTHER" id="PTHR15860:SF0">
    <property type="entry name" value="LP20373P"/>
    <property type="match status" value="1"/>
</dbReference>
<dbReference type="Pfam" id="PF13639">
    <property type="entry name" value="zf-RING_2"/>
    <property type="match status" value="1"/>
</dbReference>
<evidence type="ECO:0000259" key="12">
    <source>
        <dbReference type="PROSITE" id="PS50089"/>
    </source>
</evidence>
<evidence type="ECO:0000256" key="4">
    <source>
        <dbReference type="ARBA" id="ARBA00022771"/>
    </source>
</evidence>
<evidence type="ECO:0000256" key="1">
    <source>
        <dbReference type="ARBA" id="ARBA00004141"/>
    </source>
</evidence>
<evidence type="ECO:0000256" key="8">
    <source>
        <dbReference type="ARBA" id="ARBA00023136"/>
    </source>
</evidence>
<dbReference type="InterPro" id="IPR013083">
    <property type="entry name" value="Znf_RING/FYVE/PHD"/>
</dbReference>
<feature type="region of interest" description="Disordered" evidence="10">
    <location>
        <begin position="1"/>
        <end position="40"/>
    </location>
</feature>
<dbReference type="PROSITE" id="PS00518">
    <property type="entry name" value="ZF_RING_1"/>
    <property type="match status" value="1"/>
</dbReference>
<evidence type="ECO:0000256" key="7">
    <source>
        <dbReference type="ARBA" id="ARBA00022989"/>
    </source>
</evidence>
<feature type="transmembrane region" description="Helical" evidence="11">
    <location>
        <begin position="202"/>
        <end position="221"/>
    </location>
</feature>